<organism evidence="1 2">
    <name type="scientific">Citrus sinensis</name>
    <name type="common">Sweet orange</name>
    <name type="synonym">Citrus aurantium var. sinensis</name>
    <dbReference type="NCBI Taxonomy" id="2711"/>
    <lineage>
        <taxon>Eukaryota</taxon>
        <taxon>Viridiplantae</taxon>
        <taxon>Streptophyta</taxon>
        <taxon>Embryophyta</taxon>
        <taxon>Tracheophyta</taxon>
        <taxon>Spermatophyta</taxon>
        <taxon>Magnoliopsida</taxon>
        <taxon>eudicotyledons</taxon>
        <taxon>Gunneridae</taxon>
        <taxon>Pentapetalae</taxon>
        <taxon>rosids</taxon>
        <taxon>malvids</taxon>
        <taxon>Sapindales</taxon>
        <taxon>Rutaceae</taxon>
        <taxon>Aurantioideae</taxon>
        <taxon>Citrus</taxon>
    </lineage>
</organism>
<accession>A0ACB8NXR3</accession>
<comment type="caution">
    <text evidence="1">The sequence shown here is derived from an EMBL/GenBank/DDBJ whole genome shotgun (WGS) entry which is preliminary data.</text>
</comment>
<evidence type="ECO:0000313" key="2">
    <source>
        <dbReference type="Proteomes" id="UP000829398"/>
    </source>
</evidence>
<protein>
    <submittedName>
        <fullName evidence="1">L-type lectin-domain containing receptor kinase VII.1</fullName>
    </submittedName>
</protein>
<reference evidence="2" key="1">
    <citation type="journal article" date="2023" name="Hortic. Res.">
        <title>A chromosome-level phased genome enabling allele-level studies in sweet orange: a case study on citrus Huanglongbing tolerance.</title>
        <authorList>
            <person name="Wu B."/>
            <person name="Yu Q."/>
            <person name="Deng Z."/>
            <person name="Duan Y."/>
            <person name="Luo F."/>
            <person name="Gmitter F. Jr."/>
        </authorList>
    </citation>
    <scope>NUCLEOTIDE SEQUENCE [LARGE SCALE GENOMIC DNA]</scope>
    <source>
        <strain evidence="2">cv. Valencia</strain>
    </source>
</reference>
<dbReference type="Proteomes" id="UP000829398">
    <property type="component" value="Chromosome 1"/>
</dbReference>
<keyword evidence="1" id="KW-0418">Kinase</keyword>
<sequence length="221" mass="24245">MNFVKLLLLFLTIGLVEPTSALKFAFDGFNTSKLLLYGSAKLDSGAISLTQDTTFSIGRALYHAKIPLRRTNSFETSFTFSITPYKGQLPGHGLVFILVPSAGIQGAAASQHLGFLNRTNDGNPNNNVFGIEFDVFQNQEFNDINNNHVGLNVNSLTSLAAYEAGYCVSIAPAKMKKPLWPLLNVFIDLSDFFLDEMYAGFCAATGQLVENHKILSWSFSN</sequence>
<gene>
    <name evidence="1" type="ORF">KPL71_001474</name>
</gene>
<evidence type="ECO:0000313" key="1">
    <source>
        <dbReference type="EMBL" id="KAH9802661.1"/>
    </source>
</evidence>
<proteinExistence type="predicted"/>
<keyword evidence="2" id="KW-1185">Reference proteome</keyword>
<keyword evidence="1" id="KW-0808">Transferase</keyword>
<name>A0ACB8NXR3_CITSI</name>
<keyword evidence="1" id="KW-0675">Receptor</keyword>
<dbReference type="EMBL" id="CM039170">
    <property type="protein sequence ID" value="KAH9802661.1"/>
    <property type="molecule type" value="Genomic_DNA"/>
</dbReference>